<protein>
    <submittedName>
        <fullName evidence="2">Uncharacterized protein</fullName>
    </submittedName>
</protein>
<gene>
    <name evidence="2" type="ORF">Vafri_15799</name>
</gene>
<evidence type="ECO:0000256" key="1">
    <source>
        <dbReference type="SAM" id="MobiDB-lite"/>
    </source>
</evidence>
<evidence type="ECO:0000313" key="3">
    <source>
        <dbReference type="Proteomes" id="UP000747399"/>
    </source>
</evidence>
<organism evidence="2 3">
    <name type="scientific">Volvox africanus</name>
    <dbReference type="NCBI Taxonomy" id="51714"/>
    <lineage>
        <taxon>Eukaryota</taxon>
        <taxon>Viridiplantae</taxon>
        <taxon>Chlorophyta</taxon>
        <taxon>core chlorophytes</taxon>
        <taxon>Chlorophyceae</taxon>
        <taxon>CS clade</taxon>
        <taxon>Chlamydomonadales</taxon>
        <taxon>Volvocaceae</taxon>
        <taxon>Volvox</taxon>
    </lineage>
</organism>
<sequence length="279" mass="28625">MTTAVARPAHRRQGSDITAGPLPILGATTSTVTLDGRLLEIQDSQQRGRRDDEGRGPNRMQGPKGAVARPPPLARAPADKAPMTPPRVSGISLAPLPNLEHHSCSGEKSPGAATAVKIQRRPSITHGVLGGKAPPHPAAIIAAGGGIIGAVGAVPAAACGGCGGNGILAAGGGTHGQHQLFAEGRSIVRNVMLDPWIAAYMDIHGADDESVCATPPRLNMQSLVRADAHGAFGPLSPCPLSPSILTVCGQPGHDDHFAFNDSMDLMDMRTCQSPKLPPV</sequence>
<feature type="compositionally biased region" description="Basic and acidic residues" evidence="1">
    <location>
        <begin position="46"/>
        <end position="56"/>
    </location>
</feature>
<feature type="region of interest" description="Disordered" evidence="1">
    <location>
        <begin position="1"/>
        <end position="114"/>
    </location>
</feature>
<name>A0A8J4BHH3_9CHLO</name>
<comment type="caution">
    <text evidence="2">The sequence shown here is derived from an EMBL/GenBank/DDBJ whole genome shotgun (WGS) entry which is preliminary data.</text>
</comment>
<accession>A0A8J4BHH3</accession>
<dbReference type="EMBL" id="BNCO01000044">
    <property type="protein sequence ID" value="GIL61324.1"/>
    <property type="molecule type" value="Genomic_DNA"/>
</dbReference>
<dbReference type="AlphaFoldDB" id="A0A8J4BHH3"/>
<reference evidence="2" key="1">
    <citation type="journal article" date="2021" name="Proc. Natl. Acad. Sci. U.S.A.">
        <title>Three genomes in the algal genus Volvox reveal the fate of a haploid sex-determining region after a transition to homothallism.</title>
        <authorList>
            <person name="Yamamoto K."/>
            <person name="Hamaji T."/>
            <person name="Kawai-Toyooka H."/>
            <person name="Matsuzaki R."/>
            <person name="Takahashi F."/>
            <person name="Nishimura Y."/>
            <person name="Kawachi M."/>
            <person name="Noguchi H."/>
            <person name="Minakuchi Y."/>
            <person name="Umen J.G."/>
            <person name="Toyoda A."/>
            <person name="Nozaki H."/>
        </authorList>
    </citation>
    <scope>NUCLEOTIDE SEQUENCE</scope>
    <source>
        <strain evidence="2">NIES-3780</strain>
    </source>
</reference>
<evidence type="ECO:0000313" key="2">
    <source>
        <dbReference type="EMBL" id="GIL61324.1"/>
    </source>
</evidence>
<dbReference type="Proteomes" id="UP000747399">
    <property type="component" value="Unassembled WGS sequence"/>
</dbReference>
<proteinExistence type="predicted"/>
<keyword evidence="3" id="KW-1185">Reference proteome</keyword>